<proteinExistence type="predicted"/>
<dbReference type="EMBL" id="JAQQWP010000006">
    <property type="protein sequence ID" value="KAK8115093.1"/>
    <property type="molecule type" value="Genomic_DNA"/>
</dbReference>
<reference evidence="1 2" key="1">
    <citation type="submission" date="2023-01" db="EMBL/GenBank/DDBJ databases">
        <title>Analysis of 21 Apiospora genomes using comparative genomics revels a genus with tremendous synthesis potential of carbohydrate active enzymes and secondary metabolites.</title>
        <authorList>
            <person name="Sorensen T."/>
        </authorList>
    </citation>
    <scope>NUCLEOTIDE SEQUENCE [LARGE SCALE GENOMIC DNA]</scope>
    <source>
        <strain evidence="1 2">CBS 117206</strain>
    </source>
</reference>
<comment type="caution">
    <text evidence="1">The sequence shown here is derived from an EMBL/GenBank/DDBJ whole genome shotgun (WGS) entry which is preliminary data.</text>
</comment>
<organism evidence="1 2">
    <name type="scientific">Apiospora kogelbergensis</name>
    <dbReference type="NCBI Taxonomy" id="1337665"/>
    <lineage>
        <taxon>Eukaryota</taxon>
        <taxon>Fungi</taxon>
        <taxon>Dikarya</taxon>
        <taxon>Ascomycota</taxon>
        <taxon>Pezizomycotina</taxon>
        <taxon>Sordariomycetes</taxon>
        <taxon>Xylariomycetidae</taxon>
        <taxon>Amphisphaeriales</taxon>
        <taxon>Apiosporaceae</taxon>
        <taxon>Apiospora</taxon>
    </lineage>
</organism>
<keyword evidence="2" id="KW-1185">Reference proteome</keyword>
<evidence type="ECO:0000313" key="2">
    <source>
        <dbReference type="Proteomes" id="UP001392437"/>
    </source>
</evidence>
<accession>A0AAW0QXM5</accession>
<evidence type="ECO:0000313" key="1">
    <source>
        <dbReference type="EMBL" id="KAK8115093.1"/>
    </source>
</evidence>
<gene>
    <name evidence="1" type="ORF">PG999_007162</name>
</gene>
<protein>
    <submittedName>
        <fullName evidence="1">Uncharacterized protein</fullName>
    </submittedName>
</protein>
<name>A0AAW0QXM5_9PEZI</name>
<sequence length="467" mass="52056">MHASLPAQPILAERESFVNLWREFSNTGKIARRDYERARSGRVYDVESTDGQTKTPLTHPKEYLDVIARTIIPELAIISPEQSVHKPWVVLVRQSYAELLRQLFEGSDGRQWVDPVIRPPPFELDDRLSSFPDIWPRVQPARPGVYTDGFSPDERFLTTSQIAQESLLLVKTATSQGWSCYEVPDDIDIRVVSNASRPTLYGPALQDDNNPFAKQLRPRLREQGPVGILMPCLVLTEKELAHYDTPETGYIEHHPGPIAHHSGSDITDVYYGTGFHENKPMTELGIGDAKHTIHEVGRLVRTLVDIASNLIVLHGYVFELVDLTIDEATQERWAGKAVTPEEWRASPDAGLFDALYESRGEKAVAKHEPPRRGGILTANLGEIPMADLLGHNQVAPNGPGAWIAVREAGRLVVYDISGPLQYPNYFADDSPWAEGASQAAPGTIVNDIVVGQWLQKNLGHRRLGELK</sequence>
<dbReference type="AlphaFoldDB" id="A0AAW0QXM5"/>
<dbReference type="Proteomes" id="UP001392437">
    <property type="component" value="Unassembled WGS sequence"/>
</dbReference>